<dbReference type="EMBL" id="CP019606">
    <property type="protein sequence ID" value="AQP46718.1"/>
    <property type="molecule type" value="Genomic_DNA"/>
</dbReference>
<dbReference type="AlphaFoldDB" id="A0A1Q2CKT2"/>
<accession>A0A1Q2CKT2</accession>
<reference evidence="2" key="1">
    <citation type="submission" date="2017-02" db="EMBL/GenBank/DDBJ databases">
        <title>Tessaracoccus aquaemaris sp. nov., isolated from the intestine of a Korean rockfish, Sebastes schlegelii, in a marine aquaculture pond.</title>
        <authorList>
            <person name="Tak E.J."/>
            <person name="Bae J.-W."/>
        </authorList>
    </citation>
    <scope>NUCLEOTIDE SEQUENCE [LARGE SCALE GENOMIC DNA]</scope>
    <source>
        <strain evidence="2">NSG39</strain>
    </source>
</reference>
<protein>
    <submittedName>
        <fullName evidence="1">Uncharacterized protein</fullName>
    </submittedName>
</protein>
<gene>
    <name evidence="1" type="ORF">BW730_03415</name>
</gene>
<sequence>MIPTPGPCFGITLVCAVVRLVAADDERVVGRGAGFLLGERAAPDVLFERVEVLVFRAEEEVPRDAMGLTLTHAAPVARFPTPPRGRFDAWACREGQQVNSW</sequence>
<keyword evidence="2" id="KW-1185">Reference proteome</keyword>
<dbReference type="STRING" id="1332264.BW730_03415"/>
<dbReference type="Proteomes" id="UP000188145">
    <property type="component" value="Chromosome"/>
</dbReference>
<evidence type="ECO:0000313" key="2">
    <source>
        <dbReference type="Proteomes" id="UP000188145"/>
    </source>
</evidence>
<organism evidence="1 2">
    <name type="scientific">Tessaracoccus aquimaris</name>
    <dbReference type="NCBI Taxonomy" id="1332264"/>
    <lineage>
        <taxon>Bacteria</taxon>
        <taxon>Bacillati</taxon>
        <taxon>Actinomycetota</taxon>
        <taxon>Actinomycetes</taxon>
        <taxon>Propionibacteriales</taxon>
        <taxon>Propionibacteriaceae</taxon>
        <taxon>Tessaracoccus</taxon>
    </lineage>
</organism>
<evidence type="ECO:0000313" key="1">
    <source>
        <dbReference type="EMBL" id="AQP46718.1"/>
    </source>
</evidence>
<dbReference type="KEGG" id="tes:BW730_03415"/>
<proteinExistence type="predicted"/>
<name>A0A1Q2CKT2_9ACTN</name>